<dbReference type="AlphaFoldDB" id="A0A1V2ZUU0"/>
<comment type="caution">
    <text evidence="1">The sequence shown here is derived from an EMBL/GenBank/DDBJ whole genome shotgun (WGS) entry which is preliminary data.</text>
</comment>
<evidence type="ECO:0008006" key="3">
    <source>
        <dbReference type="Google" id="ProtNLM"/>
    </source>
</evidence>
<evidence type="ECO:0000313" key="1">
    <source>
        <dbReference type="EMBL" id="OOC08897.1"/>
    </source>
</evidence>
<dbReference type="EMBL" id="MUZR01000086">
    <property type="protein sequence ID" value="OOC08897.1"/>
    <property type="molecule type" value="Genomic_DNA"/>
</dbReference>
<proteinExistence type="predicted"/>
<accession>A0A1V2ZUU0</accession>
<gene>
    <name evidence="1" type="ORF">B1A74_13810</name>
</gene>
<evidence type="ECO:0000313" key="2">
    <source>
        <dbReference type="Proteomes" id="UP000189177"/>
    </source>
</evidence>
<dbReference type="STRING" id="252474.B1A74_13810"/>
<organism evidence="1 2">
    <name type="scientific">Thioalkalivibrio halophilus</name>
    <dbReference type="NCBI Taxonomy" id="252474"/>
    <lineage>
        <taxon>Bacteria</taxon>
        <taxon>Pseudomonadati</taxon>
        <taxon>Pseudomonadota</taxon>
        <taxon>Gammaproteobacteria</taxon>
        <taxon>Chromatiales</taxon>
        <taxon>Ectothiorhodospiraceae</taxon>
        <taxon>Thioalkalivibrio</taxon>
    </lineage>
</organism>
<dbReference type="Proteomes" id="UP000189177">
    <property type="component" value="Unassembled WGS sequence"/>
</dbReference>
<reference evidence="1 2" key="1">
    <citation type="submission" date="2017-02" db="EMBL/GenBank/DDBJ databases">
        <title>Genomic diversity within the haloalkaliphilic genus Thioalkalivibrio.</title>
        <authorList>
            <person name="Ahn A.-C."/>
            <person name="Meier-Kolthoff J."/>
            <person name="Overmars L."/>
            <person name="Richter M."/>
            <person name="Woyke T."/>
            <person name="Sorokin D.Y."/>
            <person name="Muyzer G."/>
        </authorList>
    </citation>
    <scope>NUCLEOTIDE SEQUENCE [LARGE SCALE GENOMIC DNA]</scope>
    <source>
        <strain evidence="1 2">HL17</strain>
    </source>
</reference>
<name>A0A1V2ZUU0_9GAMM</name>
<protein>
    <recommendedName>
        <fullName evidence="3">YgiT-type zinc finger domain-containing protein</fullName>
    </recommendedName>
</protein>
<keyword evidence="2" id="KW-1185">Reference proteome</keyword>
<dbReference type="OrthoDB" id="7349669at2"/>
<dbReference type="Gene3D" id="3.10.20.860">
    <property type="match status" value="1"/>
</dbReference>
<dbReference type="RefSeq" id="WP_077244970.1">
    <property type="nucleotide sequence ID" value="NZ_MUZR01000086.1"/>
</dbReference>
<sequence length="72" mass="7800">MSQTTASKQRVCPACGEGRLEPRESTQQVEHAGVEGTIPLRYAVCDVCGSEVAEADEARANKRAMMAFRKDA</sequence>